<reference evidence="1 2" key="1">
    <citation type="journal article" date="2018" name="G3 (Bethesda)">
        <title>Phylogenetic and Phylogenomic Definition of Rhizopus Species.</title>
        <authorList>
            <person name="Gryganskyi A.P."/>
            <person name="Golan J."/>
            <person name="Dolatabadi S."/>
            <person name="Mondo S."/>
            <person name="Robb S."/>
            <person name="Idnurm A."/>
            <person name="Muszewska A."/>
            <person name="Steczkiewicz K."/>
            <person name="Masonjones S."/>
            <person name="Liao H.L."/>
            <person name="Gajdeczka M.T."/>
            <person name="Anike F."/>
            <person name="Vuek A."/>
            <person name="Anishchenko I.M."/>
            <person name="Voigt K."/>
            <person name="de Hoog G.S."/>
            <person name="Smith M.E."/>
            <person name="Heitman J."/>
            <person name="Vilgalys R."/>
            <person name="Stajich J.E."/>
        </authorList>
    </citation>
    <scope>NUCLEOTIDE SEQUENCE [LARGE SCALE GENOMIC DNA]</scope>
    <source>
        <strain evidence="1 2">LSU 92-RS-03</strain>
    </source>
</reference>
<evidence type="ECO:0000313" key="1">
    <source>
        <dbReference type="EMBL" id="RCH89122.1"/>
    </source>
</evidence>
<dbReference type="AlphaFoldDB" id="A0A367JGN2"/>
<name>A0A367JGN2_RHIST</name>
<dbReference type="Proteomes" id="UP000253551">
    <property type="component" value="Unassembled WGS sequence"/>
</dbReference>
<sequence length="198" mass="23639">MSEQLSIWYENYLELRKKREARLKLLHTQQKRVQYHEKSLFKIRNYLARAVMERSHIQEKYNQLIQYDVWVTADEHEKIHLVRDRVEREYSEWTLKRKAKLDAIDQEAKKAKLHASHLIGIERALICLEDMMRKQVMELPCDKKPELIEPLFFRKSTSHYSFASVVTADSNNSTCLSGVLLKKWLEPRLQLSQTQLAI</sequence>
<keyword evidence="2" id="KW-1185">Reference proteome</keyword>
<dbReference type="OrthoDB" id="2231920at2759"/>
<evidence type="ECO:0000313" key="2">
    <source>
        <dbReference type="Proteomes" id="UP000253551"/>
    </source>
</evidence>
<organism evidence="1 2">
    <name type="scientific">Rhizopus stolonifer</name>
    <name type="common">Rhizopus nigricans</name>
    <dbReference type="NCBI Taxonomy" id="4846"/>
    <lineage>
        <taxon>Eukaryota</taxon>
        <taxon>Fungi</taxon>
        <taxon>Fungi incertae sedis</taxon>
        <taxon>Mucoromycota</taxon>
        <taxon>Mucoromycotina</taxon>
        <taxon>Mucoromycetes</taxon>
        <taxon>Mucorales</taxon>
        <taxon>Mucorineae</taxon>
        <taxon>Rhizopodaceae</taxon>
        <taxon>Rhizopus</taxon>
    </lineage>
</organism>
<comment type="caution">
    <text evidence="1">The sequence shown here is derived from an EMBL/GenBank/DDBJ whole genome shotgun (WGS) entry which is preliminary data.</text>
</comment>
<dbReference type="EMBL" id="PJQM01003395">
    <property type="protein sequence ID" value="RCH89122.1"/>
    <property type="molecule type" value="Genomic_DNA"/>
</dbReference>
<protein>
    <submittedName>
        <fullName evidence="1">Uncharacterized protein</fullName>
    </submittedName>
</protein>
<proteinExistence type="predicted"/>
<gene>
    <name evidence="1" type="ORF">CU098_010074</name>
</gene>
<accession>A0A367JGN2</accession>